<comment type="caution">
    <text evidence="3">The sequence shown here is derived from an EMBL/GenBank/DDBJ whole genome shotgun (WGS) entry which is preliminary data.</text>
</comment>
<dbReference type="PANTHER" id="PTHR45138:SF9">
    <property type="entry name" value="DIGUANYLATE CYCLASE DGCM-RELATED"/>
    <property type="match status" value="1"/>
</dbReference>
<feature type="transmembrane region" description="Helical" evidence="1">
    <location>
        <begin position="32"/>
        <end position="50"/>
    </location>
</feature>
<protein>
    <submittedName>
        <fullName evidence="3">Phytochrome-like protein cph2</fullName>
    </submittedName>
</protein>
<keyword evidence="1" id="KW-0812">Transmembrane</keyword>
<dbReference type="Pfam" id="PF00990">
    <property type="entry name" value="GGDEF"/>
    <property type="match status" value="1"/>
</dbReference>
<dbReference type="AlphaFoldDB" id="A0A1J5QKP3"/>
<dbReference type="CDD" id="cd01949">
    <property type="entry name" value="GGDEF"/>
    <property type="match status" value="1"/>
</dbReference>
<dbReference type="PROSITE" id="PS50887">
    <property type="entry name" value="GGDEF"/>
    <property type="match status" value="1"/>
</dbReference>
<dbReference type="SUPFAM" id="SSF55073">
    <property type="entry name" value="Nucleotide cyclase"/>
    <property type="match status" value="1"/>
</dbReference>
<dbReference type="GO" id="GO:0052621">
    <property type="term" value="F:diguanylate cyclase activity"/>
    <property type="evidence" value="ECO:0007669"/>
    <property type="project" value="TreeGrafter"/>
</dbReference>
<feature type="transmembrane region" description="Helical" evidence="1">
    <location>
        <begin position="62"/>
        <end position="81"/>
    </location>
</feature>
<dbReference type="InterPro" id="IPR029787">
    <property type="entry name" value="Nucleotide_cyclase"/>
</dbReference>
<dbReference type="GO" id="GO:1902201">
    <property type="term" value="P:negative regulation of bacterial-type flagellum-dependent cell motility"/>
    <property type="evidence" value="ECO:0007669"/>
    <property type="project" value="TreeGrafter"/>
</dbReference>
<keyword evidence="1" id="KW-0472">Membrane</keyword>
<name>A0A1J5QKP3_9ZZZZ</name>
<evidence type="ECO:0000313" key="3">
    <source>
        <dbReference type="EMBL" id="OIQ84105.1"/>
    </source>
</evidence>
<feature type="transmembrane region" description="Helical" evidence="1">
    <location>
        <begin position="87"/>
        <end position="109"/>
    </location>
</feature>
<dbReference type="GO" id="GO:0005886">
    <property type="term" value="C:plasma membrane"/>
    <property type="evidence" value="ECO:0007669"/>
    <property type="project" value="TreeGrafter"/>
</dbReference>
<evidence type="ECO:0000256" key="1">
    <source>
        <dbReference type="SAM" id="Phobius"/>
    </source>
</evidence>
<gene>
    <name evidence="3" type="primary">cph2_59</name>
    <name evidence="3" type="ORF">GALL_340740</name>
</gene>
<dbReference type="SMART" id="SM00267">
    <property type="entry name" value="GGDEF"/>
    <property type="match status" value="1"/>
</dbReference>
<dbReference type="InterPro" id="IPR000160">
    <property type="entry name" value="GGDEF_dom"/>
</dbReference>
<dbReference type="GO" id="GO:0043709">
    <property type="term" value="P:cell adhesion involved in single-species biofilm formation"/>
    <property type="evidence" value="ECO:0007669"/>
    <property type="project" value="TreeGrafter"/>
</dbReference>
<evidence type="ECO:0000259" key="2">
    <source>
        <dbReference type="PROSITE" id="PS50887"/>
    </source>
</evidence>
<accession>A0A1J5QKP3</accession>
<reference evidence="3" key="1">
    <citation type="submission" date="2016-10" db="EMBL/GenBank/DDBJ databases">
        <title>Sequence of Gallionella enrichment culture.</title>
        <authorList>
            <person name="Poehlein A."/>
            <person name="Muehling M."/>
            <person name="Daniel R."/>
        </authorList>
    </citation>
    <scope>NUCLEOTIDE SEQUENCE</scope>
</reference>
<dbReference type="InterPro" id="IPR050469">
    <property type="entry name" value="Diguanylate_Cyclase"/>
</dbReference>
<keyword evidence="1" id="KW-1133">Transmembrane helix</keyword>
<proteinExistence type="predicted"/>
<feature type="domain" description="GGDEF" evidence="2">
    <location>
        <begin position="225"/>
        <end position="358"/>
    </location>
</feature>
<organism evidence="3">
    <name type="scientific">mine drainage metagenome</name>
    <dbReference type="NCBI Taxonomy" id="410659"/>
    <lineage>
        <taxon>unclassified sequences</taxon>
        <taxon>metagenomes</taxon>
        <taxon>ecological metagenomes</taxon>
    </lineage>
</organism>
<feature type="transmembrane region" description="Helical" evidence="1">
    <location>
        <begin position="159"/>
        <end position="180"/>
    </location>
</feature>
<dbReference type="Gene3D" id="3.30.70.270">
    <property type="match status" value="1"/>
</dbReference>
<dbReference type="EMBL" id="MLJW01000645">
    <property type="protein sequence ID" value="OIQ84105.1"/>
    <property type="molecule type" value="Genomic_DNA"/>
</dbReference>
<dbReference type="InterPro" id="IPR043128">
    <property type="entry name" value="Rev_trsase/Diguanyl_cyclase"/>
</dbReference>
<dbReference type="NCBIfam" id="TIGR00254">
    <property type="entry name" value="GGDEF"/>
    <property type="match status" value="1"/>
</dbReference>
<dbReference type="PANTHER" id="PTHR45138">
    <property type="entry name" value="REGULATORY COMPONENTS OF SENSORY TRANSDUCTION SYSTEM"/>
    <property type="match status" value="1"/>
</dbReference>
<sequence length="363" mass="38335">MTGQAVGRAPRSGPPAPRLRAAPLASVVPARALGFIVVAGAVLGALNLGVDGVLRPGFGRAVYAALMVMLVVIGIYFLTLAQLSYRAVALLIAYGNAVYVVVALTTVNAHLYAGPLMLLLALTAGASFLEARGFVVQLLVVPPICWVGLSNSELTGRALMIQVVVQSGVLILAALLVYGLRMRSERLLRETELLSTTDPLTGLANRRAVEIEAERLWQEVADERLLLAAFVLDLDSFKVLNDSHGHAAGDEALRRVSRAIRESAGEESIVARIGGEEILVLHRVASLPELLLLGERLRRAVSDGPLPHPMTASIGVATSATPDAGAAVEGLWRLVDAADMAMYVAKREGGNRVATAGERDLAP</sequence>